<comment type="caution">
    <text evidence="7">The sequence shown here is derived from an EMBL/GenBank/DDBJ whole genome shotgun (WGS) entry which is preliminary data.</text>
</comment>
<gene>
    <name evidence="7" type="ORF">SLEP1_g40819</name>
</gene>
<sequence length="223" mass="24626">MKLFSKSLTSTDVRRRLAIPTKIVNSLLPNGGDHAVELHVRQGTTVWPITCTTRKNGYKKPALSKGWRPFALRNKLKVGDVVTLYKEEDEVGYLDYRIEVKRADKPSLKHSVATVSNLPTGNSGETTCILHPSFEDGVVKLVGVSDEKVEKRSFKLFGFNVVEKRPLADASSYEATADKTEIGAQEETLDLTLNNSPFFSPPPPLSTEKVCCIPGIQQRGIPT</sequence>
<name>A0AAV5L5Y6_9ROSI</name>
<keyword evidence="4" id="KW-0804">Transcription</keyword>
<dbReference type="CDD" id="cd10017">
    <property type="entry name" value="B3_DNA"/>
    <property type="match status" value="1"/>
</dbReference>
<dbReference type="SMART" id="SM01019">
    <property type="entry name" value="B3"/>
    <property type="match status" value="1"/>
</dbReference>
<organism evidence="7 8">
    <name type="scientific">Rubroshorea leprosula</name>
    <dbReference type="NCBI Taxonomy" id="152421"/>
    <lineage>
        <taxon>Eukaryota</taxon>
        <taxon>Viridiplantae</taxon>
        <taxon>Streptophyta</taxon>
        <taxon>Embryophyta</taxon>
        <taxon>Tracheophyta</taxon>
        <taxon>Spermatophyta</taxon>
        <taxon>Magnoliopsida</taxon>
        <taxon>eudicotyledons</taxon>
        <taxon>Gunneridae</taxon>
        <taxon>Pentapetalae</taxon>
        <taxon>rosids</taxon>
        <taxon>malvids</taxon>
        <taxon>Malvales</taxon>
        <taxon>Dipterocarpaceae</taxon>
        <taxon>Rubroshorea</taxon>
    </lineage>
</organism>
<dbReference type="GO" id="GO:0003700">
    <property type="term" value="F:DNA-binding transcription factor activity"/>
    <property type="evidence" value="ECO:0007669"/>
    <property type="project" value="InterPro"/>
</dbReference>
<reference evidence="7 8" key="1">
    <citation type="journal article" date="2021" name="Commun. Biol.">
        <title>The genome of Shorea leprosula (Dipterocarpaceae) highlights the ecological relevance of drought in aseasonal tropical rainforests.</title>
        <authorList>
            <person name="Ng K.K.S."/>
            <person name="Kobayashi M.J."/>
            <person name="Fawcett J.A."/>
            <person name="Hatakeyama M."/>
            <person name="Paape T."/>
            <person name="Ng C.H."/>
            <person name="Ang C.C."/>
            <person name="Tnah L.H."/>
            <person name="Lee C.T."/>
            <person name="Nishiyama T."/>
            <person name="Sese J."/>
            <person name="O'Brien M.J."/>
            <person name="Copetti D."/>
            <person name="Mohd Noor M.I."/>
            <person name="Ong R.C."/>
            <person name="Putra M."/>
            <person name="Sireger I.Z."/>
            <person name="Indrioko S."/>
            <person name="Kosugi Y."/>
            <person name="Izuno A."/>
            <person name="Isagi Y."/>
            <person name="Lee S.L."/>
            <person name="Shimizu K.K."/>
        </authorList>
    </citation>
    <scope>NUCLEOTIDE SEQUENCE [LARGE SCALE GENOMIC DNA]</scope>
    <source>
        <strain evidence="7">214</strain>
    </source>
</reference>
<dbReference type="SUPFAM" id="SSF101936">
    <property type="entry name" value="DNA-binding pseudobarrel domain"/>
    <property type="match status" value="1"/>
</dbReference>
<evidence type="ECO:0000256" key="4">
    <source>
        <dbReference type="ARBA" id="ARBA00023163"/>
    </source>
</evidence>
<keyword evidence="3" id="KW-0238">DNA-binding</keyword>
<dbReference type="InterPro" id="IPR015300">
    <property type="entry name" value="DNA-bd_pseudobarrel_sf"/>
</dbReference>
<dbReference type="AlphaFoldDB" id="A0AAV5L5Y6"/>
<evidence type="ECO:0000256" key="3">
    <source>
        <dbReference type="ARBA" id="ARBA00023125"/>
    </source>
</evidence>
<evidence type="ECO:0000313" key="8">
    <source>
        <dbReference type="Proteomes" id="UP001054252"/>
    </source>
</evidence>
<keyword evidence="2" id="KW-0805">Transcription regulation</keyword>
<dbReference type="EMBL" id="BPVZ01000094">
    <property type="protein sequence ID" value="GKV32202.1"/>
    <property type="molecule type" value="Genomic_DNA"/>
</dbReference>
<evidence type="ECO:0000256" key="5">
    <source>
        <dbReference type="ARBA" id="ARBA00023242"/>
    </source>
</evidence>
<evidence type="ECO:0000313" key="7">
    <source>
        <dbReference type="EMBL" id="GKV32202.1"/>
    </source>
</evidence>
<keyword evidence="8" id="KW-1185">Reference proteome</keyword>
<comment type="subcellular location">
    <subcellularLocation>
        <location evidence="1">Nucleus</location>
    </subcellularLocation>
</comment>
<dbReference type="Gene3D" id="2.40.330.10">
    <property type="entry name" value="DNA-binding pseudobarrel domain"/>
    <property type="match status" value="1"/>
</dbReference>
<proteinExistence type="predicted"/>
<dbReference type="PANTHER" id="PTHR31140">
    <property type="entry name" value="B3 DOMAIN-CONTAINING TRANSCRIPTION FACTOR ABI3"/>
    <property type="match status" value="1"/>
</dbReference>
<dbReference type="Proteomes" id="UP001054252">
    <property type="component" value="Unassembled WGS sequence"/>
</dbReference>
<keyword evidence="5" id="KW-0539">Nucleus</keyword>
<dbReference type="InterPro" id="IPR044800">
    <property type="entry name" value="LEC2-like"/>
</dbReference>
<dbReference type="GO" id="GO:0005634">
    <property type="term" value="C:nucleus"/>
    <property type="evidence" value="ECO:0007669"/>
    <property type="project" value="UniProtKB-SubCell"/>
</dbReference>
<evidence type="ECO:0000256" key="2">
    <source>
        <dbReference type="ARBA" id="ARBA00023015"/>
    </source>
</evidence>
<evidence type="ECO:0000259" key="6">
    <source>
        <dbReference type="PROSITE" id="PS50863"/>
    </source>
</evidence>
<dbReference type="PROSITE" id="PS50863">
    <property type="entry name" value="B3"/>
    <property type="match status" value="1"/>
</dbReference>
<dbReference type="Pfam" id="PF02362">
    <property type="entry name" value="B3"/>
    <property type="match status" value="1"/>
</dbReference>
<feature type="domain" description="TF-B3" evidence="6">
    <location>
        <begin position="2"/>
        <end position="104"/>
    </location>
</feature>
<accession>A0AAV5L5Y6</accession>
<dbReference type="GO" id="GO:0003677">
    <property type="term" value="F:DNA binding"/>
    <property type="evidence" value="ECO:0007669"/>
    <property type="project" value="UniProtKB-KW"/>
</dbReference>
<protein>
    <recommendedName>
        <fullName evidence="6">TF-B3 domain-containing protein</fullName>
    </recommendedName>
</protein>
<evidence type="ECO:0000256" key="1">
    <source>
        <dbReference type="ARBA" id="ARBA00004123"/>
    </source>
</evidence>
<dbReference type="InterPro" id="IPR003340">
    <property type="entry name" value="B3_DNA-bd"/>
</dbReference>
<dbReference type="PANTHER" id="PTHR31140:SF145">
    <property type="entry name" value="TF-B3 DOMAIN-CONTAINING PROTEIN"/>
    <property type="match status" value="1"/>
</dbReference>